<evidence type="ECO:0000256" key="2">
    <source>
        <dbReference type="ARBA" id="ARBA00022833"/>
    </source>
</evidence>
<gene>
    <name evidence="4" type="ORF">AVDCRST_MAG56-1556</name>
</gene>
<keyword evidence="1" id="KW-0479">Metal-binding</keyword>
<evidence type="ECO:0000256" key="1">
    <source>
        <dbReference type="ARBA" id="ARBA00022723"/>
    </source>
</evidence>
<evidence type="ECO:0000313" key="4">
    <source>
        <dbReference type="EMBL" id="CAA9243705.1"/>
    </source>
</evidence>
<keyword evidence="2" id="KW-0862">Zinc</keyword>
<dbReference type="EMBL" id="CADCTQ010000146">
    <property type="protein sequence ID" value="CAA9243705.1"/>
    <property type="molecule type" value="Genomic_DNA"/>
</dbReference>
<dbReference type="PANTHER" id="PTHR11079">
    <property type="entry name" value="CYTOSINE DEAMINASE FAMILY MEMBER"/>
    <property type="match status" value="1"/>
</dbReference>
<dbReference type="GO" id="GO:0047974">
    <property type="term" value="F:guanosine deaminase activity"/>
    <property type="evidence" value="ECO:0007669"/>
    <property type="project" value="TreeGrafter"/>
</dbReference>
<feature type="domain" description="CMP/dCMP-type deaminase" evidence="3">
    <location>
        <begin position="1"/>
        <end position="100"/>
    </location>
</feature>
<dbReference type="GO" id="GO:0006152">
    <property type="term" value="P:purine nucleoside catabolic process"/>
    <property type="evidence" value="ECO:0007669"/>
    <property type="project" value="TreeGrafter"/>
</dbReference>
<evidence type="ECO:0000259" key="3">
    <source>
        <dbReference type="PROSITE" id="PS51747"/>
    </source>
</evidence>
<dbReference type="CDD" id="cd01285">
    <property type="entry name" value="nucleoside_deaminase"/>
    <property type="match status" value="1"/>
</dbReference>
<sequence length="142" mass="15389">MRAAIEQARQGGTPFGCVIVKKDAVVVSAHNTVAQDLDVTAHAEINALRKLHAQKKRVDLSGYVLYTTCEPCPMCMSAILYAGITTVVYGASINQARQYVPQIEIASHDVTAKSPHKALIIPGMLGPECLHLFEEFPQKSGK</sequence>
<reference evidence="4" key="1">
    <citation type="submission" date="2020-02" db="EMBL/GenBank/DDBJ databases">
        <authorList>
            <person name="Meier V. D."/>
        </authorList>
    </citation>
    <scope>NUCLEOTIDE SEQUENCE</scope>
    <source>
        <strain evidence="4">AVDCRST_MAG56</strain>
    </source>
</reference>
<keyword evidence="4" id="KW-0378">Hydrolase</keyword>
<dbReference type="EC" id="3.5.4.-" evidence="4"/>
<proteinExistence type="predicted"/>
<dbReference type="PANTHER" id="PTHR11079:SF161">
    <property type="entry name" value="CMP_DCMP-TYPE DEAMINASE DOMAIN-CONTAINING PROTEIN"/>
    <property type="match status" value="1"/>
</dbReference>
<dbReference type="Gene3D" id="3.40.140.10">
    <property type="entry name" value="Cytidine Deaminase, domain 2"/>
    <property type="match status" value="1"/>
</dbReference>
<dbReference type="PROSITE" id="PS00903">
    <property type="entry name" value="CYT_DCMP_DEAMINASES_1"/>
    <property type="match status" value="1"/>
</dbReference>
<dbReference type="SUPFAM" id="SSF53927">
    <property type="entry name" value="Cytidine deaminase-like"/>
    <property type="match status" value="1"/>
</dbReference>
<dbReference type="AlphaFoldDB" id="A0A6J4I6R6"/>
<dbReference type="PROSITE" id="PS51747">
    <property type="entry name" value="CYT_DCMP_DEAMINASES_2"/>
    <property type="match status" value="1"/>
</dbReference>
<name>A0A6J4I6R6_9SPHI</name>
<dbReference type="Pfam" id="PF00383">
    <property type="entry name" value="dCMP_cyt_deam_1"/>
    <property type="match status" value="1"/>
</dbReference>
<accession>A0A6J4I6R6</accession>
<organism evidence="4">
    <name type="scientific">uncultured Cytophagales bacterium</name>
    <dbReference type="NCBI Taxonomy" id="158755"/>
    <lineage>
        <taxon>Bacteria</taxon>
        <taxon>Pseudomonadati</taxon>
        <taxon>Bacteroidota</taxon>
        <taxon>Sphingobacteriia</taxon>
        <taxon>Sphingobacteriales</taxon>
        <taxon>environmental samples</taxon>
    </lineage>
</organism>
<dbReference type="InterPro" id="IPR016192">
    <property type="entry name" value="APOBEC/CMP_deaminase_Zn-bd"/>
</dbReference>
<protein>
    <submittedName>
        <fullName evidence="4">tRNA-specific adenosine-34 deaminase</fullName>
        <ecNumber evidence="4">3.5.4.-</ecNumber>
    </submittedName>
</protein>
<dbReference type="InterPro" id="IPR016193">
    <property type="entry name" value="Cytidine_deaminase-like"/>
</dbReference>
<dbReference type="GO" id="GO:0008270">
    <property type="term" value="F:zinc ion binding"/>
    <property type="evidence" value="ECO:0007669"/>
    <property type="project" value="InterPro"/>
</dbReference>
<dbReference type="InterPro" id="IPR002125">
    <property type="entry name" value="CMP_dCMP_dom"/>
</dbReference>